<dbReference type="GO" id="GO:0006376">
    <property type="term" value="P:mRNA splice site recognition"/>
    <property type="evidence" value="ECO:0007669"/>
    <property type="project" value="TreeGrafter"/>
</dbReference>
<organism evidence="3">
    <name type="scientific">Lotharella globosa</name>
    <dbReference type="NCBI Taxonomy" id="91324"/>
    <lineage>
        <taxon>Eukaryota</taxon>
        <taxon>Sar</taxon>
        <taxon>Rhizaria</taxon>
        <taxon>Cercozoa</taxon>
        <taxon>Chlorarachniophyceae</taxon>
        <taxon>Lotharella</taxon>
    </lineage>
</organism>
<name>A0A7S3YLF9_9EUKA</name>
<dbReference type="Pfam" id="PF00076">
    <property type="entry name" value="RRM_1"/>
    <property type="match status" value="2"/>
</dbReference>
<dbReference type="GO" id="GO:0071011">
    <property type="term" value="C:precatalytic spliceosome"/>
    <property type="evidence" value="ECO:0007669"/>
    <property type="project" value="TreeGrafter"/>
</dbReference>
<dbReference type="GO" id="GO:0003723">
    <property type="term" value="F:RNA binding"/>
    <property type="evidence" value="ECO:0007669"/>
    <property type="project" value="UniProtKB-UniRule"/>
</dbReference>
<evidence type="ECO:0000259" key="2">
    <source>
        <dbReference type="PROSITE" id="PS50102"/>
    </source>
</evidence>
<dbReference type="InterPro" id="IPR035979">
    <property type="entry name" value="RBD_domain_sf"/>
</dbReference>
<protein>
    <recommendedName>
        <fullName evidence="2">RRM domain-containing protein</fullName>
    </recommendedName>
</protein>
<dbReference type="SMART" id="SM00360">
    <property type="entry name" value="RRM"/>
    <property type="match status" value="2"/>
</dbReference>
<dbReference type="GO" id="GO:0071013">
    <property type="term" value="C:catalytic step 2 spliceosome"/>
    <property type="evidence" value="ECO:0007669"/>
    <property type="project" value="TreeGrafter"/>
</dbReference>
<dbReference type="InterPro" id="IPR000504">
    <property type="entry name" value="RRM_dom"/>
</dbReference>
<accession>A0A7S3YLF9</accession>
<dbReference type="EMBL" id="HBIV01009881">
    <property type="protein sequence ID" value="CAE0655376.1"/>
    <property type="molecule type" value="Transcribed_RNA"/>
</dbReference>
<feature type="domain" description="RRM" evidence="2">
    <location>
        <begin position="97"/>
        <end position="175"/>
    </location>
</feature>
<dbReference type="SUPFAM" id="SSF54928">
    <property type="entry name" value="RNA-binding domain, RBD"/>
    <property type="match status" value="2"/>
</dbReference>
<dbReference type="InterPro" id="IPR051974">
    <property type="entry name" value="PUF60_regulator"/>
</dbReference>
<feature type="domain" description="RRM" evidence="2">
    <location>
        <begin position="1"/>
        <end position="48"/>
    </location>
</feature>
<dbReference type="PANTHER" id="PTHR47330">
    <property type="entry name" value="POLY(U)-BINDING-SPLICING FACTOR PUF60-B-RELATED"/>
    <property type="match status" value="1"/>
</dbReference>
<dbReference type="PANTHER" id="PTHR47330:SF1">
    <property type="entry name" value="POLY(U)-BINDING-SPLICING FACTOR PUF60"/>
    <property type="match status" value="1"/>
</dbReference>
<dbReference type="GO" id="GO:0000381">
    <property type="term" value="P:regulation of alternative mRNA splicing, via spliceosome"/>
    <property type="evidence" value="ECO:0007669"/>
    <property type="project" value="TreeGrafter"/>
</dbReference>
<dbReference type="InterPro" id="IPR012677">
    <property type="entry name" value="Nucleotide-bd_a/b_plait_sf"/>
</dbReference>
<evidence type="ECO:0000256" key="1">
    <source>
        <dbReference type="PROSITE-ProRule" id="PRU00176"/>
    </source>
</evidence>
<dbReference type="Gene3D" id="3.30.70.330">
    <property type="match status" value="3"/>
</dbReference>
<dbReference type="PROSITE" id="PS50102">
    <property type="entry name" value="RRM"/>
    <property type="match status" value="2"/>
</dbReference>
<evidence type="ECO:0000313" key="3">
    <source>
        <dbReference type="EMBL" id="CAE0655376.1"/>
    </source>
</evidence>
<reference evidence="3" key="1">
    <citation type="submission" date="2021-01" db="EMBL/GenBank/DDBJ databases">
        <authorList>
            <person name="Corre E."/>
            <person name="Pelletier E."/>
            <person name="Niang G."/>
            <person name="Scheremetjew M."/>
            <person name="Finn R."/>
            <person name="Kale V."/>
            <person name="Holt S."/>
            <person name="Cochrane G."/>
            <person name="Meng A."/>
            <person name="Brown T."/>
            <person name="Cohen L."/>
        </authorList>
    </citation>
    <scope>NUCLEOTIDE SEQUENCE</scope>
    <source>
        <strain evidence="3">CCCM811</strain>
    </source>
</reference>
<dbReference type="AlphaFoldDB" id="A0A7S3YLF9"/>
<dbReference type="GO" id="GO:0000380">
    <property type="term" value="P:alternative mRNA splicing, via spliceosome"/>
    <property type="evidence" value="ECO:0007669"/>
    <property type="project" value="TreeGrafter"/>
</dbReference>
<gene>
    <name evidence="3" type="ORF">LGLO00237_LOCUS7463</name>
</gene>
<keyword evidence="1" id="KW-0694">RNA-binding</keyword>
<sequence>MPREPGTMRSKGFCFIEFEEPDAAKQALQTMNGFELGGRKLKVGPPTNGGNAAAMTPMMPTINPLLAGINPQLAMLQAQQMQRASAPVVPQAPVKKTRIYVGSIFFNLTSDHVQRVFEAFGKVRSCQLIPNPDTGLHKGYGFIDFEEEKSAVEAIENMNGFELCGRPLKVGWAAHSQQAAAAGAAAAPLPIPNPAIALALSSVAQGGAVANAASVQQASKCIRLSNMIDPSDNDDAGLCDEVKEECEEIAPVVQVVVKGNYVFVNFKDVQGGKNGFVKLHGRWFGGKKIEAQYYDGAKADAGIFDI</sequence>
<proteinExistence type="predicted"/>